<dbReference type="EMBL" id="JAXCLA010000001">
    <property type="protein sequence ID" value="MDY0743611.1"/>
    <property type="molecule type" value="Genomic_DNA"/>
</dbReference>
<evidence type="ECO:0000313" key="2">
    <source>
        <dbReference type="EMBL" id="MDY0743611.1"/>
    </source>
</evidence>
<dbReference type="InterPro" id="IPR037523">
    <property type="entry name" value="VOC_core"/>
</dbReference>
<dbReference type="PROSITE" id="PS51819">
    <property type="entry name" value="VOC"/>
    <property type="match status" value="1"/>
</dbReference>
<evidence type="ECO:0000259" key="1">
    <source>
        <dbReference type="PROSITE" id="PS51819"/>
    </source>
</evidence>
<dbReference type="Gene3D" id="3.30.720.120">
    <property type="match status" value="1"/>
</dbReference>
<organism evidence="2 3">
    <name type="scientific">Roseateles agri</name>
    <dbReference type="NCBI Taxonomy" id="3098619"/>
    <lineage>
        <taxon>Bacteria</taxon>
        <taxon>Pseudomonadati</taxon>
        <taxon>Pseudomonadota</taxon>
        <taxon>Betaproteobacteria</taxon>
        <taxon>Burkholderiales</taxon>
        <taxon>Sphaerotilaceae</taxon>
        <taxon>Roseateles</taxon>
    </lineage>
</organism>
<sequence length="148" mass="16327">MRGALPYLTIRDANAAIEFYRKVFGAELVLRLDDPQGKPMHAELKVGPAHFMLTEERPQFGALSPLAVGGTSSSTTLYFPDVDPIFAAALAAGAKQGMPLMDQFWGDRSGSITDPFGHQWMLSTHKEDPTPEQLHERLQKMMASMPKP</sequence>
<gene>
    <name evidence="2" type="ORF">SNE35_03805</name>
</gene>
<protein>
    <submittedName>
        <fullName evidence="2">VOC family protein</fullName>
    </submittedName>
</protein>
<dbReference type="Pfam" id="PF00903">
    <property type="entry name" value="Glyoxalase"/>
    <property type="match status" value="1"/>
</dbReference>
<evidence type="ECO:0000313" key="3">
    <source>
        <dbReference type="Proteomes" id="UP001285263"/>
    </source>
</evidence>
<dbReference type="Proteomes" id="UP001285263">
    <property type="component" value="Unassembled WGS sequence"/>
</dbReference>
<dbReference type="InterPro" id="IPR004360">
    <property type="entry name" value="Glyas_Fos-R_dOase_dom"/>
</dbReference>
<proteinExistence type="predicted"/>
<keyword evidence="3" id="KW-1185">Reference proteome</keyword>
<dbReference type="CDD" id="cd07246">
    <property type="entry name" value="VOC_like"/>
    <property type="match status" value="1"/>
</dbReference>
<reference evidence="2 3" key="1">
    <citation type="submission" date="2023-11" db="EMBL/GenBank/DDBJ databases">
        <title>Paucibacter sp. nov., isolated from fresh soil in Korea.</title>
        <authorList>
            <person name="Le N.T.T."/>
        </authorList>
    </citation>
    <scope>NUCLEOTIDE SEQUENCE [LARGE SCALE GENOMIC DNA]</scope>
    <source>
        <strain evidence="2 3">R3-3</strain>
    </source>
</reference>
<comment type="caution">
    <text evidence="2">The sequence shown here is derived from an EMBL/GenBank/DDBJ whole genome shotgun (WGS) entry which is preliminary data.</text>
</comment>
<dbReference type="PANTHER" id="PTHR34109:SF1">
    <property type="entry name" value="VOC DOMAIN-CONTAINING PROTEIN"/>
    <property type="match status" value="1"/>
</dbReference>
<name>A0ABU5DCU5_9BURK</name>
<feature type="domain" description="VOC" evidence="1">
    <location>
        <begin position="1"/>
        <end position="125"/>
    </location>
</feature>
<dbReference type="InterPro" id="IPR029068">
    <property type="entry name" value="Glyas_Bleomycin-R_OHBP_Dase"/>
</dbReference>
<dbReference type="PANTHER" id="PTHR34109">
    <property type="entry name" value="BNAUNNG04460D PROTEIN-RELATED"/>
    <property type="match status" value="1"/>
</dbReference>
<dbReference type="Gene3D" id="3.30.720.110">
    <property type="match status" value="1"/>
</dbReference>
<accession>A0ABU5DCU5</accession>
<dbReference type="SUPFAM" id="SSF54593">
    <property type="entry name" value="Glyoxalase/Bleomycin resistance protein/Dihydroxybiphenyl dioxygenase"/>
    <property type="match status" value="1"/>
</dbReference>